<dbReference type="AlphaFoldDB" id="A0A9W8LT28"/>
<dbReference type="EMBL" id="JANBUO010000558">
    <property type="protein sequence ID" value="KAJ2803183.1"/>
    <property type="molecule type" value="Genomic_DNA"/>
</dbReference>
<protein>
    <submittedName>
        <fullName evidence="1">Uncharacterized protein</fullName>
    </submittedName>
</protein>
<evidence type="ECO:0000313" key="2">
    <source>
        <dbReference type="Proteomes" id="UP001140094"/>
    </source>
</evidence>
<name>A0A9W8LT28_9FUNG</name>
<gene>
    <name evidence="1" type="ORF">H4R20_002995</name>
</gene>
<organism evidence="1 2">
    <name type="scientific">Coemansia guatemalensis</name>
    <dbReference type="NCBI Taxonomy" id="2761395"/>
    <lineage>
        <taxon>Eukaryota</taxon>
        <taxon>Fungi</taxon>
        <taxon>Fungi incertae sedis</taxon>
        <taxon>Zoopagomycota</taxon>
        <taxon>Kickxellomycotina</taxon>
        <taxon>Kickxellomycetes</taxon>
        <taxon>Kickxellales</taxon>
        <taxon>Kickxellaceae</taxon>
        <taxon>Coemansia</taxon>
    </lineage>
</organism>
<dbReference type="OrthoDB" id="5565447at2759"/>
<comment type="caution">
    <text evidence="1">The sequence shown here is derived from an EMBL/GenBank/DDBJ whole genome shotgun (WGS) entry which is preliminary data.</text>
</comment>
<keyword evidence="2" id="KW-1185">Reference proteome</keyword>
<evidence type="ECO:0000313" key="1">
    <source>
        <dbReference type="EMBL" id="KAJ2803183.1"/>
    </source>
</evidence>
<feature type="non-terminal residue" evidence="1">
    <location>
        <position position="1"/>
    </location>
</feature>
<sequence>SVTSLTLWISDTSSINPNRSPDNSIDMEFLRKVVSRMQRLVPRITKLDAHGVCSSPFFQNFYGLLAAAYSGQLGRIVIRNKIKAMPEMQYFGKLTRLVIKINTESICYLPYVCAESLVFLHMKNVPINFTWPTSCQTVVFSNLQDLDLEYDKYNVKNRLIDKEIKSRVQSSNLFFPAIKRLRIRGITGQFPDLLCGKFASDMELVEIEGSKKAIDCVLAGKVPQAQNLVMDATISDDILKANELCAIESLTSSSKINVAVKLNVLRRSAISMLDNIALSRLTELRILPSMDFNKAMDLISRLPRLKYLRICLGQTEESSDNANTSKEVELQTMRVEPISTSLEIISLQFSTFNWVSDDNILAFKRLCLAIPSLSKIHAFQIPKKQIAEFVKQYKHEYPHLATTKIYT</sequence>
<reference evidence="1" key="1">
    <citation type="submission" date="2022-07" db="EMBL/GenBank/DDBJ databases">
        <title>Phylogenomic reconstructions and comparative analyses of Kickxellomycotina fungi.</title>
        <authorList>
            <person name="Reynolds N.K."/>
            <person name="Stajich J.E."/>
            <person name="Barry K."/>
            <person name="Grigoriev I.V."/>
            <person name="Crous P."/>
            <person name="Smith M.E."/>
        </authorList>
    </citation>
    <scope>NUCLEOTIDE SEQUENCE</scope>
    <source>
        <strain evidence="1">NRRL 1565</strain>
    </source>
</reference>
<accession>A0A9W8LT28</accession>
<dbReference type="Proteomes" id="UP001140094">
    <property type="component" value="Unassembled WGS sequence"/>
</dbReference>
<proteinExistence type="predicted"/>